<proteinExistence type="predicted"/>
<evidence type="ECO:0000256" key="3">
    <source>
        <dbReference type="ARBA" id="ARBA00022741"/>
    </source>
</evidence>
<organism evidence="9 10">
    <name type="scientific">Thelonectria olida</name>
    <dbReference type="NCBI Taxonomy" id="1576542"/>
    <lineage>
        <taxon>Eukaryota</taxon>
        <taxon>Fungi</taxon>
        <taxon>Dikarya</taxon>
        <taxon>Ascomycota</taxon>
        <taxon>Pezizomycotina</taxon>
        <taxon>Sordariomycetes</taxon>
        <taxon>Hypocreomycetidae</taxon>
        <taxon>Hypocreales</taxon>
        <taxon>Nectriaceae</taxon>
        <taxon>Thelonectria</taxon>
    </lineage>
</organism>
<keyword evidence="4 9" id="KW-0418">Kinase</keyword>
<dbReference type="InterPro" id="IPR008271">
    <property type="entry name" value="Ser/Thr_kinase_AS"/>
</dbReference>
<dbReference type="PANTHER" id="PTHR48016">
    <property type="entry name" value="MAP KINASE KINASE KINASE SSK2-RELATED-RELATED"/>
    <property type="match status" value="1"/>
</dbReference>
<keyword evidence="10" id="KW-1185">Reference proteome</keyword>
<dbReference type="Proteomes" id="UP000777438">
    <property type="component" value="Unassembled WGS sequence"/>
</dbReference>
<protein>
    <recommendedName>
        <fullName evidence="1">mitogen-activated protein kinase</fullName>
        <ecNumber evidence="1">2.7.11.24</ecNumber>
    </recommendedName>
</protein>
<evidence type="ECO:0000256" key="5">
    <source>
        <dbReference type="ARBA" id="ARBA00022840"/>
    </source>
</evidence>
<keyword evidence="3" id="KW-0547">Nucleotide-binding</keyword>
<dbReference type="Gene3D" id="1.10.510.10">
    <property type="entry name" value="Transferase(Phosphotransferase) domain 1"/>
    <property type="match status" value="1"/>
</dbReference>
<feature type="domain" description="Protein kinase" evidence="8">
    <location>
        <begin position="45"/>
        <end position="317"/>
    </location>
</feature>
<dbReference type="InterPro" id="IPR000719">
    <property type="entry name" value="Prot_kinase_dom"/>
</dbReference>
<dbReference type="PROSITE" id="PS00108">
    <property type="entry name" value="PROTEIN_KINASE_ST"/>
    <property type="match status" value="1"/>
</dbReference>
<comment type="catalytic activity">
    <reaction evidence="6">
        <text>L-threonyl-[protein] + ATP = O-phospho-L-threonyl-[protein] + ADP + H(+)</text>
        <dbReference type="Rhea" id="RHEA:46608"/>
        <dbReference type="Rhea" id="RHEA-COMP:11060"/>
        <dbReference type="Rhea" id="RHEA-COMP:11605"/>
        <dbReference type="ChEBI" id="CHEBI:15378"/>
        <dbReference type="ChEBI" id="CHEBI:30013"/>
        <dbReference type="ChEBI" id="CHEBI:30616"/>
        <dbReference type="ChEBI" id="CHEBI:61977"/>
        <dbReference type="ChEBI" id="CHEBI:456216"/>
        <dbReference type="EC" id="2.7.11.24"/>
    </reaction>
    <physiologicalReaction direction="left-to-right" evidence="6">
        <dbReference type="Rhea" id="RHEA:46609"/>
    </physiologicalReaction>
</comment>
<dbReference type="PANTHER" id="PTHR48016:SF56">
    <property type="entry name" value="MAPKK KINASE"/>
    <property type="match status" value="1"/>
</dbReference>
<dbReference type="InterPro" id="IPR050538">
    <property type="entry name" value="MAP_kinase_kinase_kinase"/>
</dbReference>
<sequence>MEDNLLRHVRDYKLETRFPKKREIVHIYDDPDAPPSSQQRLECWKSDKKPIGCGGQGKVFLQTCTSGSRHYTHRAVKVIPLQDGGGRRRYIRELETIVKFSHDKYSKYFVKSLGWYEKSDSLCIAMEYVPAGDLYTYLQERSALTEDDSRQITSQVLRGLALMHGEGFAHRDIKPPNVLIQQCPTPAKTGSWWVKLSDFGISKRLEALTSGASTVIGTLEYMAPELFDEETVSDIKYPAADMWALGIMTFWTLTRSRMFSSQRIFFQYEASPDTIFPRGLLDECHVSSDGQAFIRSLTKPKPDDRLDSKAALGHAWLHSSMPSAPIIPASRSE</sequence>
<dbReference type="InterPro" id="IPR011009">
    <property type="entry name" value="Kinase-like_dom_sf"/>
</dbReference>
<dbReference type="GO" id="GO:0004707">
    <property type="term" value="F:MAP kinase activity"/>
    <property type="evidence" value="ECO:0007669"/>
    <property type="project" value="UniProtKB-EC"/>
</dbReference>
<dbReference type="OrthoDB" id="10252171at2759"/>
<dbReference type="Pfam" id="PF00069">
    <property type="entry name" value="Pkinase"/>
    <property type="match status" value="1"/>
</dbReference>
<dbReference type="SUPFAM" id="SSF56112">
    <property type="entry name" value="Protein kinase-like (PK-like)"/>
    <property type="match status" value="1"/>
</dbReference>
<evidence type="ECO:0000313" key="9">
    <source>
        <dbReference type="EMBL" id="KAH6889844.1"/>
    </source>
</evidence>
<accession>A0A9P8W830</accession>
<keyword evidence="2" id="KW-0808">Transferase</keyword>
<dbReference type="EC" id="2.7.11.24" evidence="1"/>
<dbReference type="AlphaFoldDB" id="A0A9P8W830"/>
<keyword evidence="5" id="KW-0067">ATP-binding</keyword>
<gene>
    <name evidence="9" type="ORF">B0T10DRAFT_403968</name>
</gene>
<name>A0A9P8W830_9HYPO</name>
<evidence type="ECO:0000313" key="10">
    <source>
        <dbReference type="Proteomes" id="UP000777438"/>
    </source>
</evidence>
<evidence type="ECO:0000256" key="6">
    <source>
        <dbReference type="ARBA" id="ARBA00047919"/>
    </source>
</evidence>
<reference evidence="9 10" key="1">
    <citation type="journal article" date="2021" name="Nat. Commun.">
        <title>Genetic determinants of endophytism in the Arabidopsis root mycobiome.</title>
        <authorList>
            <person name="Mesny F."/>
            <person name="Miyauchi S."/>
            <person name="Thiergart T."/>
            <person name="Pickel B."/>
            <person name="Atanasova L."/>
            <person name="Karlsson M."/>
            <person name="Huettel B."/>
            <person name="Barry K.W."/>
            <person name="Haridas S."/>
            <person name="Chen C."/>
            <person name="Bauer D."/>
            <person name="Andreopoulos W."/>
            <person name="Pangilinan J."/>
            <person name="LaButti K."/>
            <person name="Riley R."/>
            <person name="Lipzen A."/>
            <person name="Clum A."/>
            <person name="Drula E."/>
            <person name="Henrissat B."/>
            <person name="Kohler A."/>
            <person name="Grigoriev I.V."/>
            <person name="Martin F.M."/>
            <person name="Hacquard S."/>
        </authorList>
    </citation>
    <scope>NUCLEOTIDE SEQUENCE [LARGE SCALE GENOMIC DNA]</scope>
    <source>
        <strain evidence="9 10">MPI-CAGE-CH-0241</strain>
    </source>
</reference>
<comment type="catalytic activity">
    <reaction evidence="7">
        <text>L-seryl-[protein] + ATP = O-phospho-L-seryl-[protein] + ADP + H(+)</text>
        <dbReference type="Rhea" id="RHEA:17989"/>
        <dbReference type="Rhea" id="RHEA-COMP:9863"/>
        <dbReference type="Rhea" id="RHEA-COMP:11604"/>
        <dbReference type="ChEBI" id="CHEBI:15378"/>
        <dbReference type="ChEBI" id="CHEBI:29999"/>
        <dbReference type="ChEBI" id="CHEBI:30616"/>
        <dbReference type="ChEBI" id="CHEBI:83421"/>
        <dbReference type="ChEBI" id="CHEBI:456216"/>
        <dbReference type="EC" id="2.7.11.24"/>
    </reaction>
    <physiologicalReaction direction="left-to-right" evidence="7">
        <dbReference type="Rhea" id="RHEA:17990"/>
    </physiologicalReaction>
</comment>
<evidence type="ECO:0000256" key="1">
    <source>
        <dbReference type="ARBA" id="ARBA00012411"/>
    </source>
</evidence>
<comment type="caution">
    <text evidence="9">The sequence shown here is derived from an EMBL/GenBank/DDBJ whole genome shotgun (WGS) entry which is preliminary data.</text>
</comment>
<evidence type="ECO:0000256" key="7">
    <source>
        <dbReference type="ARBA" id="ARBA00048130"/>
    </source>
</evidence>
<dbReference type="EMBL" id="JAGPYM010000010">
    <property type="protein sequence ID" value="KAH6889844.1"/>
    <property type="molecule type" value="Genomic_DNA"/>
</dbReference>
<dbReference type="GO" id="GO:0005524">
    <property type="term" value="F:ATP binding"/>
    <property type="evidence" value="ECO:0007669"/>
    <property type="project" value="UniProtKB-KW"/>
</dbReference>
<dbReference type="PROSITE" id="PS50011">
    <property type="entry name" value="PROTEIN_KINASE_DOM"/>
    <property type="match status" value="1"/>
</dbReference>
<dbReference type="CDD" id="cd14014">
    <property type="entry name" value="STKc_PknB_like"/>
    <property type="match status" value="1"/>
</dbReference>
<evidence type="ECO:0000256" key="2">
    <source>
        <dbReference type="ARBA" id="ARBA00022679"/>
    </source>
</evidence>
<dbReference type="SMART" id="SM00220">
    <property type="entry name" value="S_TKc"/>
    <property type="match status" value="1"/>
</dbReference>
<evidence type="ECO:0000256" key="4">
    <source>
        <dbReference type="ARBA" id="ARBA00022777"/>
    </source>
</evidence>
<evidence type="ECO:0000259" key="8">
    <source>
        <dbReference type="PROSITE" id="PS50011"/>
    </source>
</evidence>